<feature type="compositionally biased region" description="Basic and acidic residues" evidence="12">
    <location>
        <begin position="621"/>
        <end position="635"/>
    </location>
</feature>
<feature type="transmembrane region" description="Helical" evidence="13">
    <location>
        <begin position="158"/>
        <end position="180"/>
    </location>
</feature>
<dbReference type="Gene3D" id="1.20.1730.10">
    <property type="entry name" value="Sodium/glucose cotransporter"/>
    <property type="match status" value="1"/>
</dbReference>
<feature type="transmembrane region" description="Helical" evidence="13">
    <location>
        <begin position="278"/>
        <end position="303"/>
    </location>
</feature>
<evidence type="ECO:0000313" key="15">
    <source>
        <dbReference type="Proteomes" id="UP000502823"/>
    </source>
</evidence>
<keyword evidence="8" id="KW-0406">Ion transport</keyword>
<evidence type="ECO:0000256" key="2">
    <source>
        <dbReference type="ARBA" id="ARBA00006434"/>
    </source>
</evidence>
<evidence type="ECO:0000256" key="7">
    <source>
        <dbReference type="ARBA" id="ARBA00023053"/>
    </source>
</evidence>
<dbReference type="PANTHER" id="PTHR42985:SF2">
    <property type="entry name" value="SODIUM-DEPENDENT MULTIVITAMIN TRANSPORTER"/>
    <property type="match status" value="1"/>
</dbReference>
<dbReference type="InParanoid" id="A0A6L2Q1Q2"/>
<organism evidence="14 15">
    <name type="scientific">Coptotermes formosanus</name>
    <name type="common">Formosan subterranean termite</name>
    <dbReference type="NCBI Taxonomy" id="36987"/>
    <lineage>
        <taxon>Eukaryota</taxon>
        <taxon>Metazoa</taxon>
        <taxon>Ecdysozoa</taxon>
        <taxon>Arthropoda</taxon>
        <taxon>Hexapoda</taxon>
        <taxon>Insecta</taxon>
        <taxon>Pterygota</taxon>
        <taxon>Neoptera</taxon>
        <taxon>Polyneoptera</taxon>
        <taxon>Dictyoptera</taxon>
        <taxon>Blattodea</taxon>
        <taxon>Blattoidea</taxon>
        <taxon>Termitoidae</taxon>
        <taxon>Rhinotermitidae</taxon>
        <taxon>Coptotermes</taxon>
    </lineage>
</organism>
<feature type="transmembrane region" description="Helical" evidence="13">
    <location>
        <begin position="236"/>
        <end position="257"/>
    </location>
</feature>
<evidence type="ECO:0000256" key="9">
    <source>
        <dbReference type="ARBA" id="ARBA00023136"/>
    </source>
</evidence>
<dbReference type="GO" id="GO:0005886">
    <property type="term" value="C:plasma membrane"/>
    <property type="evidence" value="ECO:0007669"/>
    <property type="project" value="UniProtKB-SubCell"/>
</dbReference>
<evidence type="ECO:0000256" key="10">
    <source>
        <dbReference type="ARBA" id="ARBA00023201"/>
    </source>
</evidence>
<feature type="transmembrane region" description="Helical" evidence="13">
    <location>
        <begin position="43"/>
        <end position="65"/>
    </location>
</feature>
<dbReference type="InterPro" id="IPR038377">
    <property type="entry name" value="Na/Glc_symporter_sf"/>
</dbReference>
<comment type="subcellular location">
    <subcellularLocation>
        <location evidence="1">Cell membrane</location>
        <topology evidence="1">Multi-pass membrane protein</topology>
    </subcellularLocation>
</comment>
<evidence type="ECO:0000256" key="6">
    <source>
        <dbReference type="ARBA" id="ARBA00022989"/>
    </source>
</evidence>
<feature type="transmembrane region" description="Helical" evidence="13">
    <location>
        <begin position="548"/>
        <end position="569"/>
    </location>
</feature>
<keyword evidence="4" id="KW-1003">Cell membrane</keyword>
<feature type="transmembrane region" description="Helical" evidence="13">
    <location>
        <begin position="192"/>
        <end position="216"/>
    </location>
</feature>
<accession>A0A6L2Q1Q2</accession>
<dbReference type="InterPro" id="IPR001734">
    <property type="entry name" value="Na/solute_symporter"/>
</dbReference>
<evidence type="ECO:0000256" key="13">
    <source>
        <dbReference type="SAM" id="Phobius"/>
    </source>
</evidence>
<evidence type="ECO:0000256" key="8">
    <source>
        <dbReference type="ARBA" id="ARBA00023065"/>
    </source>
</evidence>
<sequence length="651" mass="71614">MGSSSMNMVWDYIVFAIFILGCSMIAIYSKFAGPKERTKADYVFATGSVSTAAMMMSIARGTLGVRSFLGYPSELYYRGSAMWETLYGMICAYPIVIFVFVPVYYSLGITSVYQYLDLRFKSRLVRCIASFTYVVRSLLNLGVTVFTPCVALKTVIGLPYWASILSITAISVIFTIMGGLKAAITADVVQGLSMIACSLAIIIYGSIDVGGFGKVVDVSSERGRLQFFQFDMDPTVRVSTLSALFGQLFMSLSIFGCQQNFVQRYCSMDSQRAVTKTLMANIPVITVLFSLSWVAGMVIFASYAECDPLSLGYISKIDEIVPFYVEDKFVFLPGLLGLFMATLFNGALSLTVSNLNSLATVTWEDFISQIPQFKSFTDKRQLLLIKVIGSVYGVLIIGISFGVATLSGVIESSMLMTSATSGPLLGVFMLAMLFPCVNWKGAVSGMVVSHIVTLWITFGGLTVDKPPIQLLPLSTAGCTNDSYSHFVSPAEIVVPDSQYQFEWANHSNSEEPLYNYNIFRNISSSTEESVPVSEGPESGLTQLYSITYMYYSLIGCGITVLLGIIVSYITGTEPEDAYDEKLIHPLAMKISKLFPGPPRRYVQDKITSPDKFNSSSSEVLQTRDEQRPCDFAKEPRYRATEFTTTNGKSPI</sequence>
<feature type="transmembrane region" description="Helical" evidence="13">
    <location>
        <begin position="12"/>
        <end position="31"/>
    </location>
</feature>
<dbReference type="Pfam" id="PF00474">
    <property type="entry name" value="SSF"/>
    <property type="match status" value="1"/>
</dbReference>
<reference evidence="15" key="1">
    <citation type="submission" date="2020-01" db="EMBL/GenBank/DDBJ databases">
        <title>Draft genome sequence of the Termite Coptotermes fromosanus.</title>
        <authorList>
            <person name="Itakura S."/>
            <person name="Yosikawa Y."/>
            <person name="Umezawa K."/>
        </authorList>
    </citation>
    <scope>NUCLEOTIDE SEQUENCE [LARGE SCALE GENOMIC DNA]</scope>
</reference>
<keyword evidence="15" id="KW-1185">Reference proteome</keyword>
<feature type="transmembrane region" description="Helical" evidence="13">
    <location>
        <begin position="441"/>
        <end position="463"/>
    </location>
</feature>
<comment type="similarity">
    <text evidence="2 11">Belongs to the sodium:solute symporter (SSF) (TC 2.A.21) family.</text>
</comment>
<dbReference type="FunCoup" id="A0A6L2Q1Q2">
    <property type="interactions" value="16"/>
</dbReference>
<dbReference type="GO" id="GO:0006814">
    <property type="term" value="P:sodium ion transport"/>
    <property type="evidence" value="ECO:0007669"/>
    <property type="project" value="UniProtKB-KW"/>
</dbReference>
<evidence type="ECO:0000256" key="4">
    <source>
        <dbReference type="ARBA" id="ARBA00022475"/>
    </source>
</evidence>
<evidence type="ECO:0008006" key="16">
    <source>
        <dbReference type="Google" id="ProtNLM"/>
    </source>
</evidence>
<keyword evidence="9 13" id="KW-0472">Membrane</keyword>
<feature type="transmembrane region" description="Helical" evidence="13">
    <location>
        <begin position="85"/>
        <end position="107"/>
    </location>
</feature>
<feature type="transmembrane region" description="Helical" evidence="13">
    <location>
        <begin position="128"/>
        <end position="146"/>
    </location>
</feature>
<name>A0A6L2Q1Q2_COPFO</name>
<dbReference type="OrthoDB" id="6132759at2759"/>
<evidence type="ECO:0000256" key="5">
    <source>
        <dbReference type="ARBA" id="ARBA00022692"/>
    </source>
</evidence>
<proteinExistence type="inferred from homology"/>
<feature type="transmembrane region" description="Helical" evidence="13">
    <location>
        <begin position="383"/>
        <end position="403"/>
    </location>
</feature>
<keyword evidence="6 13" id="KW-1133">Transmembrane helix</keyword>
<feature type="region of interest" description="Disordered" evidence="12">
    <location>
        <begin position="605"/>
        <end position="635"/>
    </location>
</feature>
<evidence type="ECO:0000256" key="1">
    <source>
        <dbReference type="ARBA" id="ARBA00004651"/>
    </source>
</evidence>
<dbReference type="CDD" id="cd11492">
    <property type="entry name" value="SLC5sbd_NIS-SMVT"/>
    <property type="match status" value="1"/>
</dbReference>
<protein>
    <recommendedName>
        <fullName evidence="16">Sodium/solute symporter</fullName>
    </recommendedName>
</protein>
<dbReference type="InterPro" id="IPR051163">
    <property type="entry name" value="Sodium:Solute_Symporter_SSF"/>
</dbReference>
<dbReference type="Proteomes" id="UP000502823">
    <property type="component" value="Unassembled WGS sequence"/>
</dbReference>
<feature type="compositionally biased region" description="Polar residues" evidence="12">
    <location>
        <begin position="610"/>
        <end position="620"/>
    </location>
</feature>
<keyword evidence="3" id="KW-0813">Transport</keyword>
<dbReference type="NCBIfam" id="TIGR00813">
    <property type="entry name" value="sss"/>
    <property type="match status" value="1"/>
</dbReference>
<dbReference type="PROSITE" id="PS50283">
    <property type="entry name" value="NA_SOLUT_SYMP_3"/>
    <property type="match status" value="1"/>
</dbReference>
<comment type="caution">
    <text evidence="14">The sequence shown here is derived from an EMBL/GenBank/DDBJ whole genome shotgun (WGS) entry which is preliminary data.</text>
</comment>
<evidence type="ECO:0000256" key="12">
    <source>
        <dbReference type="SAM" id="MobiDB-lite"/>
    </source>
</evidence>
<gene>
    <name evidence="14" type="ORF">Cfor_04940</name>
</gene>
<keyword evidence="10" id="KW-0739">Sodium transport</keyword>
<feature type="transmembrane region" description="Helical" evidence="13">
    <location>
        <begin position="329"/>
        <end position="348"/>
    </location>
</feature>
<feature type="transmembrane region" description="Helical" evidence="13">
    <location>
        <begin position="415"/>
        <end position="434"/>
    </location>
</feature>
<keyword evidence="5 13" id="KW-0812">Transmembrane</keyword>
<evidence type="ECO:0000256" key="3">
    <source>
        <dbReference type="ARBA" id="ARBA00022448"/>
    </source>
</evidence>
<dbReference type="GO" id="GO:0015293">
    <property type="term" value="F:symporter activity"/>
    <property type="evidence" value="ECO:0007669"/>
    <property type="project" value="TreeGrafter"/>
</dbReference>
<dbReference type="AlphaFoldDB" id="A0A6L2Q1Q2"/>
<keyword evidence="7" id="KW-0915">Sodium</keyword>
<evidence type="ECO:0000256" key="11">
    <source>
        <dbReference type="RuleBase" id="RU362091"/>
    </source>
</evidence>
<dbReference type="EMBL" id="BLKM01012920">
    <property type="protein sequence ID" value="GFG37850.1"/>
    <property type="molecule type" value="Genomic_DNA"/>
</dbReference>
<evidence type="ECO:0000313" key="14">
    <source>
        <dbReference type="EMBL" id="GFG37850.1"/>
    </source>
</evidence>
<dbReference type="PANTHER" id="PTHR42985">
    <property type="entry name" value="SODIUM-COUPLED MONOCARBOXYLATE TRANSPORTER"/>
    <property type="match status" value="1"/>
</dbReference>